<dbReference type="InterPro" id="IPR007867">
    <property type="entry name" value="GMC_OxRtase_C"/>
</dbReference>
<evidence type="ECO:0000256" key="2">
    <source>
        <dbReference type="SAM" id="Phobius"/>
    </source>
</evidence>
<feature type="transmembrane region" description="Helical" evidence="2">
    <location>
        <begin position="16"/>
        <end position="34"/>
    </location>
</feature>
<keyword evidence="5" id="KW-1185">Reference proteome</keyword>
<evidence type="ECO:0000313" key="5">
    <source>
        <dbReference type="Proteomes" id="UP000274822"/>
    </source>
</evidence>
<comment type="caution">
    <text evidence="4">The sequence shown here is derived from an EMBL/GenBank/DDBJ whole genome shotgun (WGS) entry which is preliminary data.</text>
</comment>
<evidence type="ECO:0000259" key="3">
    <source>
        <dbReference type="Pfam" id="PF05199"/>
    </source>
</evidence>
<keyword evidence="2" id="KW-0812">Transmembrane</keyword>
<feature type="compositionally biased region" description="Basic residues" evidence="1">
    <location>
        <begin position="87"/>
        <end position="105"/>
    </location>
</feature>
<gene>
    <name evidence="4" type="ORF">BC938DRAFT_471567</name>
</gene>
<protein>
    <recommendedName>
        <fullName evidence="3">Glucose-methanol-choline oxidoreductase C-terminal domain-containing protein</fullName>
    </recommendedName>
</protein>
<feature type="region of interest" description="Disordered" evidence="1">
    <location>
        <begin position="37"/>
        <end position="72"/>
    </location>
</feature>
<organism evidence="4 5">
    <name type="scientific">Jimgerdemannia flammicorona</name>
    <dbReference type="NCBI Taxonomy" id="994334"/>
    <lineage>
        <taxon>Eukaryota</taxon>
        <taxon>Fungi</taxon>
        <taxon>Fungi incertae sedis</taxon>
        <taxon>Mucoromycota</taxon>
        <taxon>Mucoromycotina</taxon>
        <taxon>Endogonomycetes</taxon>
        <taxon>Endogonales</taxon>
        <taxon>Endogonaceae</taxon>
        <taxon>Jimgerdemannia</taxon>
    </lineage>
</organism>
<dbReference type="Gene3D" id="3.30.560.10">
    <property type="entry name" value="Glucose Oxidase, domain 3"/>
    <property type="match status" value="1"/>
</dbReference>
<keyword evidence="2" id="KW-0472">Membrane</keyword>
<feature type="compositionally biased region" description="Polar residues" evidence="1">
    <location>
        <begin position="57"/>
        <end position="70"/>
    </location>
</feature>
<dbReference type="AlphaFoldDB" id="A0A433QUM7"/>
<feature type="region of interest" description="Disordered" evidence="1">
    <location>
        <begin position="87"/>
        <end position="108"/>
    </location>
</feature>
<keyword evidence="2" id="KW-1133">Transmembrane helix</keyword>
<evidence type="ECO:0000256" key="1">
    <source>
        <dbReference type="SAM" id="MobiDB-lite"/>
    </source>
</evidence>
<dbReference type="Pfam" id="PF05199">
    <property type="entry name" value="GMC_oxred_C"/>
    <property type="match status" value="1"/>
</dbReference>
<dbReference type="Proteomes" id="UP000274822">
    <property type="component" value="Unassembled WGS sequence"/>
</dbReference>
<accession>A0A433QUM7</accession>
<name>A0A433QUM7_9FUNG</name>
<dbReference type="SUPFAM" id="SSF54373">
    <property type="entry name" value="FAD-linked reductases, C-terminal domain"/>
    <property type="match status" value="1"/>
</dbReference>
<dbReference type="EMBL" id="RBNJ01001186">
    <property type="protein sequence ID" value="RUS33456.1"/>
    <property type="molecule type" value="Genomic_DNA"/>
</dbReference>
<dbReference type="PROSITE" id="PS51257">
    <property type="entry name" value="PROKAR_LIPOPROTEIN"/>
    <property type="match status" value="1"/>
</dbReference>
<proteinExistence type="predicted"/>
<dbReference type="GO" id="GO:0016614">
    <property type="term" value="F:oxidoreductase activity, acting on CH-OH group of donors"/>
    <property type="evidence" value="ECO:0007669"/>
    <property type="project" value="InterPro"/>
</dbReference>
<feature type="domain" description="Glucose-methanol-choline oxidoreductase C-terminal" evidence="3">
    <location>
        <begin position="129"/>
        <end position="175"/>
    </location>
</feature>
<feature type="compositionally biased region" description="Basic residues" evidence="1">
    <location>
        <begin position="37"/>
        <end position="50"/>
    </location>
</feature>
<reference evidence="4 5" key="1">
    <citation type="journal article" date="2018" name="New Phytol.">
        <title>Phylogenomics of Endogonaceae and evolution of mycorrhizas within Mucoromycota.</title>
        <authorList>
            <person name="Chang Y."/>
            <person name="Desiro A."/>
            <person name="Na H."/>
            <person name="Sandor L."/>
            <person name="Lipzen A."/>
            <person name="Clum A."/>
            <person name="Barry K."/>
            <person name="Grigoriev I.V."/>
            <person name="Martin F.M."/>
            <person name="Stajich J.E."/>
            <person name="Smith M.E."/>
            <person name="Bonito G."/>
            <person name="Spatafora J.W."/>
        </authorList>
    </citation>
    <scope>NUCLEOTIDE SEQUENCE [LARGE SCALE GENOMIC DNA]</scope>
    <source>
        <strain evidence="4 5">AD002</strain>
    </source>
</reference>
<evidence type="ECO:0000313" key="4">
    <source>
        <dbReference type="EMBL" id="RUS33456.1"/>
    </source>
</evidence>
<sequence length="195" mass="22448">MSLRTSSTHQLSSLPYAYPYLATASLVACGLVLASKRRPKSSRPHRGAPRHARESGRPSNLRKSFESSSPPYRMALVGHKHTFAKRHRRRGLHLRAHRRGSRRRPATSTIQAPIPMREYFSMIAFHLNPMSRGQITLRSADPFDKPAIQPNYLDNWQDRKVLEWGFKVIKSLALMEGGRDEEKDYRWTWGVLSED</sequence>